<proteinExistence type="predicted"/>
<evidence type="ECO:0000313" key="2">
    <source>
        <dbReference type="Proteomes" id="UP000265419"/>
    </source>
</evidence>
<dbReference type="Proteomes" id="UP000265419">
    <property type="component" value="Unassembled WGS sequence"/>
</dbReference>
<dbReference type="EMBL" id="QQXK01000005">
    <property type="protein sequence ID" value="RII43097.1"/>
    <property type="molecule type" value="Genomic_DNA"/>
</dbReference>
<sequence>MGLFTQSVEVTLSAAGQPLRVTWGGHAWRVCARPVRWYRRTAWWEESARAQRGLGAGLVDEEIWRLQLRLGERDAPRTVHVSHQPQTGRWRLINLPEATAGVPQGERRSA</sequence>
<reference evidence="1 2" key="1">
    <citation type="submission" date="2018-07" db="EMBL/GenBank/DDBJ databases">
        <title>Arthrobacter sp. nov., isolated from raw cow's milk with high bacterial count.</title>
        <authorList>
            <person name="Hahne J."/>
            <person name="Isele D."/>
            <person name="Lipski A."/>
        </authorList>
    </citation>
    <scope>NUCLEOTIDE SEQUENCE [LARGE SCALE GENOMIC DNA]</scope>
    <source>
        <strain evidence="1 2">JZ R-35</strain>
    </source>
</reference>
<organism evidence="1 2">
    <name type="scientific">Galactobacter valiniphilus</name>
    <dbReference type="NCBI Taxonomy" id="2676122"/>
    <lineage>
        <taxon>Bacteria</taxon>
        <taxon>Bacillati</taxon>
        <taxon>Actinomycetota</taxon>
        <taxon>Actinomycetes</taxon>
        <taxon>Micrococcales</taxon>
        <taxon>Micrococcaceae</taxon>
        <taxon>Galactobacter</taxon>
    </lineage>
</organism>
<dbReference type="AlphaFoldDB" id="A0A399JEU4"/>
<accession>A0A399JEU4</accession>
<gene>
    <name evidence="1" type="ORF">DWB68_03430</name>
</gene>
<evidence type="ECO:0000313" key="1">
    <source>
        <dbReference type="EMBL" id="RII43097.1"/>
    </source>
</evidence>
<name>A0A399JEU4_9MICC</name>
<dbReference type="RefSeq" id="WP_119423745.1">
    <property type="nucleotide sequence ID" value="NZ_JBHOFJ010000022.1"/>
</dbReference>
<keyword evidence="2" id="KW-1185">Reference proteome</keyword>
<comment type="caution">
    <text evidence="1">The sequence shown here is derived from an EMBL/GenBank/DDBJ whole genome shotgun (WGS) entry which is preliminary data.</text>
</comment>
<protein>
    <submittedName>
        <fullName evidence="1">Uncharacterized protein</fullName>
    </submittedName>
</protein>